<sequence>MCQFIQNISFYKSKRVRRGKTVKGTKKEIHIDDKVIRYTHIEKGSKTICFMFSGSGYNYDKPLFYYATMLMLEHKVDVVHIHYSYDGQLMEKPMKEITKVMMDDINPIMNEVLKSGQYSNSMFLGKSLGTIPVANDLMKREEYLQSKMLLLTPLLTFDSIFDSILHSHHEGLLVIGDKDHQYNANQIEQLDQSNLKIEIVKNANHSVNVGEFETENSIEAIAKVIEQLKEVVRTN</sequence>
<dbReference type="ESTHER" id="bacce-a0a2c1de38">
    <property type="family name" value="UCP033634"/>
</dbReference>
<gene>
    <name evidence="1" type="ORF">COD09_07140</name>
</gene>
<dbReference type="SUPFAM" id="SSF53474">
    <property type="entry name" value="alpha/beta-Hydrolases"/>
    <property type="match status" value="1"/>
</dbReference>
<dbReference type="AlphaFoldDB" id="A0A2C1DE38"/>
<comment type="caution">
    <text evidence="1">The sequence shown here is derived from an EMBL/GenBank/DDBJ whole genome shotgun (WGS) entry which is preliminary data.</text>
</comment>
<dbReference type="PIRSF" id="PIRSF033634">
    <property type="entry name" value="UCP033634"/>
    <property type="match status" value="1"/>
</dbReference>
<protein>
    <submittedName>
        <fullName evidence="1">Alpha/beta hydrolase</fullName>
    </submittedName>
</protein>
<name>A0A2C1DE38_BACCE</name>
<dbReference type="GO" id="GO:0016787">
    <property type="term" value="F:hydrolase activity"/>
    <property type="evidence" value="ECO:0007669"/>
    <property type="project" value="UniProtKB-KW"/>
</dbReference>
<dbReference type="InterPro" id="IPR017018">
    <property type="entry name" value="UCP033634"/>
</dbReference>
<keyword evidence="1" id="KW-0378">Hydrolase</keyword>
<dbReference type="EMBL" id="NULO01000017">
    <property type="protein sequence ID" value="PGT04605.1"/>
    <property type="molecule type" value="Genomic_DNA"/>
</dbReference>
<evidence type="ECO:0000313" key="2">
    <source>
        <dbReference type="Proteomes" id="UP000225872"/>
    </source>
</evidence>
<proteinExistence type="predicted"/>
<dbReference type="InterPro" id="IPR029058">
    <property type="entry name" value="AB_hydrolase_fold"/>
</dbReference>
<evidence type="ECO:0000313" key="1">
    <source>
        <dbReference type="EMBL" id="PGT04605.1"/>
    </source>
</evidence>
<accession>A0A2C1DE38</accession>
<reference evidence="1 2" key="1">
    <citation type="submission" date="2017-09" db="EMBL/GenBank/DDBJ databases">
        <title>Large-scale bioinformatics analysis of Bacillus genomes uncovers conserved roles of natural products in bacterial physiology.</title>
        <authorList>
            <consortium name="Agbiome Team Llc"/>
            <person name="Bleich R.M."/>
            <person name="Grubbs K.J."/>
            <person name="Santa Maria K.C."/>
            <person name="Allen S.E."/>
            <person name="Farag S."/>
            <person name="Shank E.A."/>
            <person name="Bowers A."/>
        </authorList>
    </citation>
    <scope>NUCLEOTIDE SEQUENCE [LARGE SCALE GENOMIC DNA]</scope>
    <source>
        <strain evidence="1 2">AFS041432</strain>
    </source>
</reference>
<organism evidence="1 2">
    <name type="scientific">Bacillus cereus</name>
    <dbReference type="NCBI Taxonomy" id="1396"/>
    <lineage>
        <taxon>Bacteria</taxon>
        <taxon>Bacillati</taxon>
        <taxon>Bacillota</taxon>
        <taxon>Bacilli</taxon>
        <taxon>Bacillales</taxon>
        <taxon>Bacillaceae</taxon>
        <taxon>Bacillus</taxon>
        <taxon>Bacillus cereus group</taxon>
    </lineage>
</organism>
<dbReference type="Proteomes" id="UP000225872">
    <property type="component" value="Unassembled WGS sequence"/>
</dbReference>